<dbReference type="GeneID" id="59330862"/>
<keyword evidence="6" id="KW-1185">Reference proteome</keyword>
<evidence type="ECO:0000256" key="1">
    <source>
        <dbReference type="ARBA" id="ARBA00007992"/>
    </source>
</evidence>
<dbReference type="PANTHER" id="PTHR13789:SF309">
    <property type="entry name" value="PUTATIVE (AFU_ORTHOLOGUE AFUA_6G14510)-RELATED"/>
    <property type="match status" value="1"/>
</dbReference>
<feature type="region of interest" description="Disordered" evidence="4">
    <location>
        <begin position="1"/>
        <end position="26"/>
    </location>
</feature>
<dbReference type="Proteomes" id="UP000593566">
    <property type="component" value="Unassembled WGS sequence"/>
</dbReference>
<evidence type="ECO:0000256" key="2">
    <source>
        <dbReference type="ARBA" id="ARBA00023002"/>
    </source>
</evidence>
<keyword evidence="3" id="KW-0503">Monooxygenase</keyword>
<comment type="caution">
    <text evidence="5">The sequence shown here is derived from an EMBL/GenBank/DDBJ whole genome shotgun (WGS) entry which is preliminary data.</text>
</comment>
<dbReference type="RefSeq" id="XP_037150204.1">
    <property type="nucleotide sequence ID" value="XM_037293375.1"/>
</dbReference>
<organism evidence="5 6">
    <name type="scientific">Letharia lupina</name>
    <dbReference type="NCBI Taxonomy" id="560253"/>
    <lineage>
        <taxon>Eukaryota</taxon>
        <taxon>Fungi</taxon>
        <taxon>Dikarya</taxon>
        <taxon>Ascomycota</taxon>
        <taxon>Pezizomycotina</taxon>
        <taxon>Lecanoromycetes</taxon>
        <taxon>OSLEUM clade</taxon>
        <taxon>Lecanoromycetidae</taxon>
        <taxon>Lecanorales</taxon>
        <taxon>Lecanorineae</taxon>
        <taxon>Parmeliaceae</taxon>
        <taxon>Letharia</taxon>
    </lineage>
</organism>
<reference evidence="5 6" key="1">
    <citation type="journal article" date="2020" name="Genomics">
        <title>Complete, high-quality genomes from long-read metagenomic sequencing of two wolf lichen thalli reveals enigmatic genome architecture.</title>
        <authorList>
            <person name="McKenzie S.K."/>
            <person name="Walston R.F."/>
            <person name="Allen J.L."/>
        </authorList>
    </citation>
    <scope>NUCLEOTIDE SEQUENCE [LARGE SCALE GENOMIC DNA]</scope>
    <source>
        <strain evidence="5">WasteWater1</strain>
    </source>
</reference>
<feature type="compositionally biased region" description="Polar residues" evidence="4">
    <location>
        <begin position="1"/>
        <end position="12"/>
    </location>
</feature>
<evidence type="ECO:0000256" key="3">
    <source>
        <dbReference type="ARBA" id="ARBA00023033"/>
    </source>
</evidence>
<gene>
    <name evidence="5" type="ORF">HO133_002449</name>
</gene>
<dbReference type="GO" id="GO:0004497">
    <property type="term" value="F:monooxygenase activity"/>
    <property type="evidence" value="ECO:0007669"/>
    <property type="project" value="UniProtKB-KW"/>
</dbReference>
<dbReference type="EMBL" id="JACCJB010000015">
    <property type="protein sequence ID" value="KAF6220769.1"/>
    <property type="molecule type" value="Genomic_DNA"/>
</dbReference>
<evidence type="ECO:0000256" key="4">
    <source>
        <dbReference type="SAM" id="MobiDB-lite"/>
    </source>
</evidence>
<dbReference type="InterPro" id="IPR036188">
    <property type="entry name" value="FAD/NAD-bd_sf"/>
</dbReference>
<dbReference type="PANTHER" id="PTHR13789">
    <property type="entry name" value="MONOOXYGENASE"/>
    <property type="match status" value="1"/>
</dbReference>
<proteinExistence type="inferred from homology"/>
<evidence type="ECO:0000313" key="5">
    <source>
        <dbReference type="EMBL" id="KAF6220769.1"/>
    </source>
</evidence>
<protein>
    <submittedName>
        <fullName evidence="5">Uncharacterized protein</fullName>
    </submittedName>
</protein>
<keyword evidence="2" id="KW-0560">Oxidoreductase</keyword>
<comment type="similarity">
    <text evidence="1">Belongs to the paxM FAD-dependent monooxygenase family.</text>
</comment>
<sequence>MPPSSRSLPTSGSGAGGNNRKPQQPQLHQQLMQVTLESGIIGKSGLKVESMDVTKTAILLADGEAISTDVINAADSLHSVVRSHILDSKKSFPQRSTGQSAIRFMLPEAVTQRDSILSTAVSDDVLMLSWKGNDKRVLVPVDYDN</sequence>
<accession>A0A8H6CC79</accession>
<name>A0A8H6CC79_9LECA</name>
<dbReference type="AlphaFoldDB" id="A0A8H6CC79"/>
<dbReference type="Gene3D" id="3.50.50.60">
    <property type="entry name" value="FAD/NAD(P)-binding domain"/>
    <property type="match status" value="1"/>
</dbReference>
<evidence type="ECO:0000313" key="6">
    <source>
        <dbReference type="Proteomes" id="UP000593566"/>
    </source>
</evidence>
<dbReference type="InterPro" id="IPR050493">
    <property type="entry name" value="FAD-dep_Monooxygenase_BioMet"/>
</dbReference>